<dbReference type="RefSeq" id="WP_235705176.1">
    <property type="nucleotide sequence ID" value="NZ_JAKGBZ010000033.1"/>
</dbReference>
<organism evidence="2 3">
    <name type="scientific">Acidiphilium iwatense</name>
    <dbReference type="NCBI Taxonomy" id="768198"/>
    <lineage>
        <taxon>Bacteria</taxon>
        <taxon>Pseudomonadati</taxon>
        <taxon>Pseudomonadota</taxon>
        <taxon>Alphaproteobacteria</taxon>
        <taxon>Acetobacterales</taxon>
        <taxon>Acidocellaceae</taxon>
        <taxon>Acidiphilium</taxon>
    </lineage>
</organism>
<dbReference type="Pfam" id="PF13580">
    <property type="entry name" value="SIS_2"/>
    <property type="match status" value="1"/>
</dbReference>
<evidence type="ECO:0000313" key="3">
    <source>
        <dbReference type="Proteomes" id="UP001521209"/>
    </source>
</evidence>
<dbReference type="CDD" id="cd05006">
    <property type="entry name" value="SIS_GmhA"/>
    <property type="match status" value="1"/>
</dbReference>
<dbReference type="InterPro" id="IPR050099">
    <property type="entry name" value="SIS_GmhA/DiaA_subfam"/>
</dbReference>
<dbReference type="PROSITE" id="PS51464">
    <property type="entry name" value="SIS"/>
    <property type="match status" value="1"/>
</dbReference>
<sequence>MGLKDEAARGTRSAGGNRDEAGHIKALLHRGAALKLALAEQPAPILAVVDACEAAIRSGNKLLFCGNGGSAADAQHLATELLIRLRGSVVRESWPALALTLDPAMLTAAGNDFGYDQVFARPLSGLGRAGDVLFGITTSGRSPSVLRALEVARGMGIVTVGLLGGDGGPARPLCDHMLIVPDSETARVQECHIALGHIVLELLEDRLTGRRA</sequence>
<evidence type="ECO:0000313" key="2">
    <source>
        <dbReference type="EMBL" id="MCF3947883.1"/>
    </source>
</evidence>
<evidence type="ECO:0000259" key="1">
    <source>
        <dbReference type="PROSITE" id="PS51464"/>
    </source>
</evidence>
<reference evidence="2 3" key="1">
    <citation type="submission" date="2022-01" db="EMBL/GenBank/DDBJ databases">
        <authorList>
            <person name="Won M."/>
            <person name="Kim S.-J."/>
            <person name="Kwon S.-W."/>
        </authorList>
    </citation>
    <scope>NUCLEOTIDE SEQUENCE [LARGE SCALE GENOMIC DNA]</scope>
    <source>
        <strain evidence="2 3">KCTC 23505</strain>
    </source>
</reference>
<proteinExistence type="predicted"/>
<dbReference type="Proteomes" id="UP001521209">
    <property type="component" value="Unassembled WGS sequence"/>
</dbReference>
<dbReference type="InterPro" id="IPR035461">
    <property type="entry name" value="GmhA/DiaA"/>
</dbReference>
<dbReference type="Gene3D" id="3.40.50.10490">
    <property type="entry name" value="Glucose-6-phosphate isomerase like protein, domain 1"/>
    <property type="match status" value="1"/>
</dbReference>
<comment type="caution">
    <text evidence="2">The sequence shown here is derived from an EMBL/GenBank/DDBJ whole genome shotgun (WGS) entry which is preliminary data.</text>
</comment>
<protein>
    <submittedName>
        <fullName evidence="2">SIS domain-containing protein</fullName>
    </submittedName>
</protein>
<gene>
    <name evidence="2" type="ORF">L2A60_14475</name>
</gene>
<name>A0ABS9E0L8_9PROT</name>
<keyword evidence="3" id="KW-1185">Reference proteome</keyword>
<dbReference type="InterPro" id="IPR046348">
    <property type="entry name" value="SIS_dom_sf"/>
</dbReference>
<feature type="domain" description="SIS" evidence="1">
    <location>
        <begin position="52"/>
        <end position="212"/>
    </location>
</feature>
<dbReference type="PANTHER" id="PTHR30390">
    <property type="entry name" value="SEDOHEPTULOSE 7-PHOSPHATE ISOMERASE / DNAA INITIATOR-ASSOCIATING FACTOR FOR REPLICATION INITIATION"/>
    <property type="match status" value="1"/>
</dbReference>
<dbReference type="EMBL" id="JAKGBZ010000033">
    <property type="protein sequence ID" value="MCF3947883.1"/>
    <property type="molecule type" value="Genomic_DNA"/>
</dbReference>
<dbReference type="InterPro" id="IPR001347">
    <property type="entry name" value="SIS_dom"/>
</dbReference>
<accession>A0ABS9E0L8</accession>
<dbReference type="SUPFAM" id="SSF53697">
    <property type="entry name" value="SIS domain"/>
    <property type="match status" value="1"/>
</dbReference>